<name>A0A6P1GB72_SPHYA</name>
<protein>
    <submittedName>
        <fullName evidence="1">Uncharacterized protein</fullName>
    </submittedName>
</protein>
<gene>
    <name evidence="1" type="ORF">GS397_00800</name>
</gene>
<sequence length="65" mass="6910">MNMKQRVAMLESGGRNDSLGSILDALDDPDAMAKVRISPSLAAMLDGLQNDGPTVLATRNQDLPL</sequence>
<accession>A0A6P1GB72</accession>
<dbReference type="Proteomes" id="UP000464086">
    <property type="component" value="Chromosome"/>
</dbReference>
<reference evidence="1 2" key="1">
    <citation type="submission" date="2019-12" db="EMBL/GenBank/DDBJ databases">
        <title>Functional and genomic insights into the Sphingobium yanoikuyae YC-JY1, a bacterium efficiently degrading bisphenol A.</title>
        <authorList>
            <person name="Jia Y."/>
            <person name="Li X."/>
            <person name="Wang J."/>
            <person name="Eltoukhy A."/>
            <person name="Lamraoui I."/>
            <person name="Yan Y."/>
        </authorList>
    </citation>
    <scope>NUCLEOTIDE SEQUENCE [LARGE SCALE GENOMIC DNA]</scope>
    <source>
        <strain evidence="1 2">YC-JY1</strain>
    </source>
</reference>
<dbReference type="RefSeq" id="WP_159365377.1">
    <property type="nucleotide sequence ID" value="NZ_CP047218.1"/>
</dbReference>
<proteinExistence type="predicted"/>
<organism evidence="1 2">
    <name type="scientific">Sphingobium yanoikuyae</name>
    <name type="common">Sphingomonas yanoikuyae</name>
    <dbReference type="NCBI Taxonomy" id="13690"/>
    <lineage>
        <taxon>Bacteria</taxon>
        <taxon>Pseudomonadati</taxon>
        <taxon>Pseudomonadota</taxon>
        <taxon>Alphaproteobacteria</taxon>
        <taxon>Sphingomonadales</taxon>
        <taxon>Sphingomonadaceae</taxon>
        <taxon>Sphingobium</taxon>
    </lineage>
</organism>
<dbReference type="AlphaFoldDB" id="A0A6P1GB72"/>
<dbReference type="EMBL" id="CP047218">
    <property type="protein sequence ID" value="QHD65749.1"/>
    <property type="molecule type" value="Genomic_DNA"/>
</dbReference>
<evidence type="ECO:0000313" key="2">
    <source>
        <dbReference type="Proteomes" id="UP000464086"/>
    </source>
</evidence>
<evidence type="ECO:0000313" key="1">
    <source>
        <dbReference type="EMBL" id="QHD65749.1"/>
    </source>
</evidence>